<reference evidence="2" key="1">
    <citation type="journal article" date="2020" name="Nat. Commun.">
        <title>Genome assembly of wild tea tree DASZ reveals pedigree and selection history of tea varieties.</title>
        <authorList>
            <person name="Zhang W."/>
            <person name="Zhang Y."/>
            <person name="Qiu H."/>
            <person name="Guo Y."/>
            <person name="Wan H."/>
            <person name="Zhang X."/>
            <person name="Scossa F."/>
            <person name="Alseekh S."/>
            <person name="Zhang Q."/>
            <person name="Wang P."/>
            <person name="Xu L."/>
            <person name="Schmidt M.H."/>
            <person name="Jia X."/>
            <person name="Li D."/>
            <person name="Zhu A."/>
            <person name="Guo F."/>
            <person name="Chen W."/>
            <person name="Ni D."/>
            <person name="Usadel B."/>
            <person name="Fernie A.R."/>
            <person name="Wen W."/>
        </authorList>
    </citation>
    <scope>NUCLEOTIDE SEQUENCE [LARGE SCALE GENOMIC DNA]</scope>
    <source>
        <strain evidence="2">cv. G240</strain>
    </source>
</reference>
<proteinExistence type="predicted"/>
<evidence type="ECO:0000313" key="2">
    <source>
        <dbReference type="Proteomes" id="UP000593564"/>
    </source>
</evidence>
<comment type="caution">
    <text evidence="1">The sequence shown here is derived from an EMBL/GenBank/DDBJ whole genome shotgun (WGS) entry which is preliminary data.</text>
</comment>
<reference evidence="1 2" key="2">
    <citation type="submission" date="2020-07" db="EMBL/GenBank/DDBJ databases">
        <title>Genome assembly of wild tea tree DASZ reveals pedigree and selection history of tea varieties.</title>
        <authorList>
            <person name="Zhang W."/>
        </authorList>
    </citation>
    <scope>NUCLEOTIDE SEQUENCE [LARGE SCALE GENOMIC DNA]</scope>
    <source>
        <strain evidence="2">cv. G240</strain>
        <tissue evidence="1">Leaf</tissue>
    </source>
</reference>
<evidence type="ECO:0000313" key="1">
    <source>
        <dbReference type="EMBL" id="KAF5948028.1"/>
    </source>
</evidence>
<gene>
    <name evidence="1" type="ORF">HYC85_013985</name>
</gene>
<keyword evidence="2" id="KW-1185">Reference proteome</keyword>
<sequence length="118" mass="12970">MYLGSLITIASAKVFFEERYHGWQNTKFETTSCASTVLELPQDDNGSLQKTHAVGSCKERDMESHVSLSGEAAKLKETNQAPRSFSSTLLNASNPEVNDDEDKCIHSGCKVVEFVLAL</sequence>
<protein>
    <submittedName>
        <fullName evidence="1">Uncharacterized protein</fullName>
    </submittedName>
</protein>
<dbReference type="AlphaFoldDB" id="A0A7J7H8E7"/>
<organism evidence="1 2">
    <name type="scientific">Camellia sinensis</name>
    <name type="common">Tea plant</name>
    <name type="synonym">Thea sinensis</name>
    <dbReference type="NCBI Taxonomy" id="4442"/>
    <lineage>
        <taxon>Eukaryota</taxon>
        <taxon>Viridiplantae</taxon>
        <taxon>Streptophyta</taxon>
        <taxon>Embryophyta</taxon>
        <taxon>Tracheophyta</taxon>
        <taxon>Spermatophyta</taxon>
        <taxon>Magnoliopsida</taxon>
        <taxon>eudicotyledons</taxon>
        <taxon>Gunneridae</taxon>
        <taxon>Pentapetalae</taxon>
        <taxon>asterids</taxon>
        <taxon>Ericales</taxon>
        <taxon>Theaceae</taxon>
        <taxon>Camellia</taxon>
    </lineage>
</organism>
<dbReference type="EMBL" id="JACBKZ010000006">
    <property type="protein sequence ID" value="KAF5948028.1"/>
    <property type="molecule type" value="Genomic_DNA"/>
</dbReference>
<dbReference type="Proteomes" id="UP000593564">
    <property type="component" value="Unassembled WGS sequence"/>
</dbReference>
<name>A0A7J7H8E7_CAMSI</name>
<accession>A0A7J7H8E7</accession>